<dbReference type="GO" id="GO:0008146">
    <property type="term" value="F:sulfotransferase activity"/>
    <property type="evidence" value="ECO:0007669"/>
    <property type="project" value="InterPro"/>
</dbReference>
<sequence length="712" mass="80940">MLWYQSLSVPTANKEDVIPPVAEPSNLEDSAGEEGTSSRTASASKEVTRSDSYNLNNSFNPVMSMKFDIDKFDDTGDFGIWRRKVKALLSQQKILKAIEGPDKLPDSLTIAQKDDMLEMALGTIILNLSDNVLREVNDETTASSVWNKLESLYMTKSLTNKIYLKERLFSFKMDASKGLGKNLDEFKKMTIELANAGDKEKLSDGNEAIILLNSLPDSFKDVKAAIKYGRTSLNTVEENSIKDERATHSDGIHQVIESQNQPEVTNPLADYELVRDRVRRISKPNSDRDKRRSTSSYFFTIAGCYVSWKSQLQSVVALSTTEAEYIAVTEAIKEAIWLQSLLGEINIFGGKAVIYTDSQSALHLVFKVLFRFFEKSKHSLYFLIDIIMASSTGSLMNQEVDLDQLPKQQFWENNYLYKWKGFWLFPDMIKSVLDIQSHFKARSDDIILASFPKTGTTWLKALCVSILECQSKGDDDQGGDQTDELSKKNPHSCVLTFESEVYGKDNCNPEDILSGMPSPRLLHTHLPYTHLPDSMKKSNCKIVYIMRNPKDTLVSFWHFAAKLSAGSNRGPYPFEKAYNEFCKGGYPLGPHTDHVLEYWYEKSKRPENILFLKYEELKKDPKEQVKKLASFIGRPLKEVEVEEVLWKSSLDRLKDLEVNKPDAVLTLNVPNNSFFRNGVVGDWKNHFTEEMKKNLDEITRTKLEGSGFDIDV</sequence>
<feature type="region of interest" description="Disordered" evidence="3">
    <location>
        <begin position="15"/>
        <end position="49"/>
    </location>
</feature>
<dbReference type="EMBL" id="VAHF01000012">
    <property type="protein sequence ID" value="TXG49606.1"/>
    <property type="molecule type" value="Genomic_DNA"/>
</dbReference>
<dbReference type="InterPro" id="IPR027417">
    <property type="entry name" value="P-loop_NTPase"/>
</dbReference>
<dbReference type="AlphaFoldDB" id="A0A5C7H009"/>
<evidence type="ECO:0000256" key="2">
    <source>
        <dbReference type="ARBA" id="ARBA00022679"/>
    </source>
</evidence>
<comment type="caution">
    <text evidence="5">The sequence shown here is derived from an EMBL/GenBank/DDBJ whole genome shotgun (WGS) entry which is preliminary data.</text>
</comment>
<dbReference type="SUPFAM" id="SSF52540">
    <property type="entry name" value="P-loop containing nucleoside triphosphate hydrolases"/>
    <property type="match status" value="1"/>
</dbReference>
<dbReference type="CDD" id="cd09272">
    <property type="entry name" value="RNase_HI_RT_Ty1"/>
    <property type="match status" value="1"/>
</dbReference>
<dbReference type="Pfam" id="PF00685">
    <property type="entry name" value="Sulfotransfer_1"/>
    <property type="match status" value="1"/>
</dbReference>
<keyword evidence="6" id="KW-1185">Reference proteome</keyword>
<name>A0A5C7H009_9ROSI</name>
<dbReference type="Gene3D" id="3.40.50.300">
    <property type="entry name" value="P-loop containing nucleotide triphosphate hydrolases"/>
    <property type="match status" value="1"/>
</dbReference>
<evidence type="ECO:0000256" key="3">
    <source>
        <dbReference type="SAM" id="MobiDB-lite"/>
    </source>
</evidence>
<proteinExistence type="inferred from homology"/>
<feature type="compositionally biased region" description="Polar residues" evidence="3">
    <location>
        <begin position="35"/>
        <end position="49"/>
    </location>
</feature>
<evidence type="ECO:0000313" key="5">
    <source>
        <dbReference type="EMBL" id="TXG49606.1"/>
    </source>
</evidence>
<dbReference type="Pfam" id="PF14223">
    <property type="entry name" value="Retrotran_gag_2"/>
    <property type="match status" value="1"/>
</dbReference>
<keyword evidence="2" id="KW-0808">Transferase</keyword>
<evidence type="ECO:0000256" key="1">
    <source>
        <dbReference type="ARBA" id="ARBA00005771"/>
    </source>
</evidence>
<reference evidence="6" key="1">
    <citation type="journal article" date="2019" name="Gigascience">
        <title>De novo genome assembly of the endangered Acer yangbiense, a plant species with extremely small populations endemic to Yunnan Province, China.</title>
        <authorList>
            <person name="Yang J."/>
            <person name="Wariss H.M."/>
            <person name="Tao L."/>
            <person name="Zhang R."/>
            <person name="Yun Q."/>
            <person name="Hollingsworth P."/>
            <person name="Dao Z."/>
            <person name="Luo G."/>
            <person name="Guo H."/>
            <person name="Ma Y."/>
            <person name="Sun W."/>
        </authorList>
    </citation>
    <scope>NUCLEOTIDE SEQUENCE [LARGE SCALE GENOMIC DNA]</scope>
    <source>
        <strain evidence="6">cv. Malutang</strain>
    </source>
</reference>
<evidence type="ECO:0000259" key="4">
    <source>
        <dbReference type="Pfam" id="PF00685"/>
    </source>
</evidence>
<accession>A0A5C7H009</accession>
<gene>
    <name evidence="5" type="ORF">EZV62_025481</name>
</gene>
<feature type="domain" description="Sulfotransferase" evidence="4">
    <location>
        <begin position="444"/>
        <end position="707"/>
    </location>
</feature>
<protein>
    <recommendedName>
        <fullName evidence="4">Sulfotransferase domain-containing protein</fullName>
    </recommendedName>
</protein>
<evidence type="ECO:0000313" key="6">
    <source>
        <dbReference type="Proteomes" id="UP000323000"/>
    </source>
</evidence>
<dbReference type="InterPro" id="IPR000863">
    <property type="entry name" value="Sulfotransferase_dom"/>
</dbReference>
<dbReference type="PANTHER" id="PTHR11783">
    <property type="entry name" value="SULFOTRANSFERASE SULT"/>
    <property type="match status" value="1"/>
</dbReference>
<comment type="similarity">
    <text evidence="1">Belongs to the sulfotransferase 1 family.</text>
</comment>
<organism evidence="5 6">
    <name type="scientific">Acer yangbiense</name>
    <dbReference type="NCBI Taxonomy" id="1000413"/>
    <lineage>
        <taxon>Eukaryota</taxon>
        <taxon>Viridiplantae</taxon>
        <taxon>Streptophyta</taxon>
        <taxon>Embryophyta</taxon>
        <taxon>Tracheophyta</taxon>
        <taxon>Spermatophyta</taxon>
        <taxon>Magnoliopsida</taxon>
        <taxon>eudicotyledons</taxon>
        <taxon>Gunneridae</taxon>
        <taxon>Pentapetalae</taxon>
        <taxon>rosids</taxon>
        <taxon>malvids</taxon>
        <taxon>Sapindales</taxon>
        <taxon>Sapindaceae</taxon>
        <taxon>Hippocastanoideae</taxon>
        <taxon>Acereae</taxon>
        <taxon>Acer</taxon>
    </lineage>
</organism>
<dbReference type="Proteomes" id="UP000323000">
    <property type="component" value="Chromosome 12"/>
</dbReference>
<dbReference type="OrthoDB" id="205623at2759"/>